<evidence type="ECO:0008006" key="4">
    <source>
        <dbReference type="Google" id="ProtNLM"/>
    </source>
</evidence>
<dbReference type="Proteomes" id="UP000249396">
    <property type="component" value="Unassembled WGS sequence"/>
</dbReference>
<evidence type="ECO:0000313" key="2">
    <source>
        <dbReference type="EMBL" id="PZN71654.1"/>
    </source>
</evidence>
<dbReference type="EMBL" id="QJPH01000513">
    <property type="protein sequence ID" value="PZN71654.1"/>
    <property type="molecule type" value="Genomic_DNA"/>
</dbReference>
<protein>
    <recommendedName>
        <fullName evidence="4">DUF4145 domain-containing protein</fullName>
    </recommendedName>
</protein>
<dbReference type="AlphaFoldDB" id="A0A2W4SDD4"/>
<keyword evidence="1" id="KW-0812">Transmembrane</keyword>
<sequence>MDKLTFISEIIKSLAWPLVAITGICVFRNEIKRLISKIKKGKIGTSEFEFEKELEVLSEKTFKTENPPKITEREKALAASDPNGAIIKTWLEIEHSARKVFYKFDIPYTGTPHTPFLSCIKKLEEKGIISFEESMLIRELQIIRNRGIHELSFRPSSESAEIYIELAKNLIIKLENSLSTNN</sequence>
<accession>A0A2W4SDD4</accession>
<gene>
    <name evidence="2" type="ORF">DM484_25895</name>
</gene>
<keyword evidence="1" id="KW-1133">Transmembrane helix</keyword>
<keyword evidence="1" id="KW-0472">Membrane</keyword>
<proteinExistence type="predicted"/>
<comment type="caution">
    <text evidence="2">The sequence shown here is derived from an EMBL/GenBank/DDBJ whole genome shotgun (WGS) entry which is preliminary data.</text>
</comment>
<evidence type="ECO:0000256" key="1">
    <source>
        <dbReference type="SAM" id="Phobius"/>
    </source>
</evidence>
<reference evidence="2 3" key="1">
    <citation type="journal article" date="2018" name="Aquat. Microb. Ecol.">
        <title>Gammaproteobacterial methanotrophs dominate.</title>
        <authorList>
            <person name="Rissanen A.J."/>
            <person name="Saarenheimo J."/>
            <person name="Tiirola M."/>
            <person name="Peura S."/>
            <person name="Aalto S.L."/>
            <person name="Karvinen A."/>
            <person name="Nykanen H."/>
        </authorList>
    </citation>
    <scope>NUCLEOTIDE SEQUENCE [LARGE SCALE GENOMIC DNA]</scope>
    <source>
        <strain evidence="2">AMbin10</strain>
    </source>
</reference>
<organism evidence="2 3">
    <name type="scientific">Candidatus Methylumidiphilus alinenensis</name>
    <dbReference type="NCBI Taxonomy" id="2202197"/>
    <lineage>
        <taxon>Bacteria</taxon>
        <taxon>Pseudomonadati</taxon>
        <taxon>Pseudomonadota</taxon>
        <taxon>Gammaproteobacteria</taxon>
        <taxon>Methylococcales</taxon>
        <taxon>Candidatus Methylumidiphilus</taxon>
    </lineage>
</organism>
<name>A0A2W4SDD4_9GAMM</name>
<feature type="transmembrane region" description="Helical" evidence="1">
    <location>
        <begin position="6"/>
        <end position="27"/>
    </location>
</feature>
<evidence type="ECO:0000313" key="3">
    <source>
        <dbReference type="Proteomes" id="UP000249396"/>
    </source>
</evidence>